<evidence type="ECO:0000256" key="3">
    <source>
        <dbReference type="ARBA" id="ARBA00022801"/>
    </source>
</evidence>
<dbReference type="RefSeq" id="WP_378206423.1">
    <property type="nucleotide sequence ID" value="NZ_JBHLZP010000189.1"/>
</dbReference>
<keyword evidence="2" id="KW-0479">Metal-binding</keyword>
<dbReference type="Gene3D" id="3.40.630.10">
    <property type="entry name" value="Zn peptidases"/>
    <property type="match status" value="1"/>
</dbReference>
<keyword evidence="6" id="KW-1185">Reference proteome</keyword>
<comment type="similarity">
    <text evidence="1">Belongs to the peptidase M20A family.</text>
</comment>
<sequence length="187" mass="19391">FPGRVAIQPFLSAETERLAAFPHEALGPATMTVTILSGGALQNTVPDEATLIVDRRLVPGETHEDCDRRLAAMLDDLRTARPGMDVAEPEVVVATVPSATAADEPVVGAALAALGDAGRPADRATGFNAGCDMSKLVGVGIPTVICGPGSLSQAHRPDESVPLDELVDAVDVYEGIARRLLACTREG</sequence>
<dbReference type="PANTHER" id="PTHR43808:SF8">
    <property type="entry name" value="PEPTIDASE M20 DIMERISATION DOMAIN-CONTAINING PROTEIN"/>
    <property type="match status" value="1"/>
</dbReference>
<feature type="non-terminal residue" evidence="5">
    <location>
        <position position="1"/>
    </location>
</feature>
<evidence type="ECO:0000256" key="1">
    <source>
        <dbReference type="ARBA" id="ARBA00006247"/>
    </source>
</evidence>
<dbReference type="PANTHER" id="PTHR43808">
    <property type="entry name" value="ACETYLORNITHINE DEACETYLASE"/>
    <property type="match status" value="1"/>
</dbReference>
<comment type="caution">
    <text evidence="5">The sequence shown here is derived from an EMBL/GenBank/DDBJ whole genome shotgun (WGS) entry which is preliminary data.</text>
</comment>
<dbReference type="SUPFAM" id="SSF55031">
    <property type="entry name" value="Bacterial exopeptidase dimerisation domain"/>
    <property type="match status" value="1"/>
</dbReference>
<dbReference type="InterPro" id="IPR050072">
    <property type="entry name" value="Peptidase_M20A"/>
</dbReference>
<keyword evidence="4" id="KW-0862">Zinc</keyword>
<dbReference type="Gene3D" id="3.30.70.360">
    <property type="match status" value="1"/>
</dbReference>
<reference evidence="5 6" key="1">
    <citation type="submission" date="2024-09" db="EMBL/GenBank/DDBJ databases">
        <authorList>
            <person name="Sun Q."/>
            <person name="Mori K."/>
        </authorList>
    </citation>
    <scope>NUCLEOTIDE SEQUENCE [LARGE SCALE GENOMIC DNA]</scope>
    <source>
        <strain evidence="5 6">TBRC 0563</strain>
    </source>
</reference>
<gene>
    <name evidence="5" type="ORF">ACFFNX_24055</name>
</gene>
<dbReference type="SUPFAM" id="SSF53187">
    <property type="entry name" value="Zn-dependent exopeptidases"/>
    <property type="match status" value="1"/>
</dbReference>
<dbReference type="Pfam" id="PF01546">
    <property type="entry name" value="Peptidase_M20"/>
    <property type="match status" value="1"/>
</dbReference>
<dbReference type="InterPro" id="IPR036264">
    <property type="entry name" value="Bact_exopeptidase_dim_dom"/>
</dbReference>
<evidence type="ECO:0000313" key="6">
    <source>
        <dbReference type="Proteomes" id="UP001589627"/>
    </source>
</evidence>
<evidence type="ECO:0000313" key="5">
    <source>
        <dbReference type="EMBL" id="MFB9835262.1"/>
    </source>
</evidence>
<evidence type="ECO:0000256" key="4">
    <source>
        <dbReference type="ARBA" id="ARBA00022833"/>
    </source>
</evidence>
<accession>A0ABV5YMP9</accession>
<name>A0ABV5YMP9_9ACTN</name>
<organism evidence="5 6">
    <name type="scientific">Actinoallomurus acaciae</name>
    <dbReference type="NCBI Taxonomy" id="502577"/>
    <lineage>
        <taxon>Bacteria</taxon>
        <taxon>Bacillati</taxon>
        <taxon>Actinomycetota</taxon>
        <taxon>Actinomycetes</taxon>
        <taxon>Streptosporangiales</taxon>
        <taxon>Thermomonosporaceae</taxon>
        <taxon>Actinoallomurus</taxon>
    </lineage>
</organism>
<dbReference type="Proteomes" id="UP001589627">
    <property type="component" value="Unassembled WGS sequence"/>
</dbReference>
<protein>
    <submittedName>
        <fullName evidence="5">M20/M25/M40 family metallo-hydrolase</fullName>
    </submittedName>
</protein>
<proteinExistence type="inferred from homology"/>
<evidence type="ECO:0000256" key="2">
    <source>
        <dbReference type="ARBA" id="ARBA00022723"/>
    </source>
</evidence>
<keyword evidence="3" id="KW-0378">Hydrolase</keyword>
<dbReference type="EMBL" id="JBHLZP010000189">
    <property type="protein sequence ID" value="MFB9835262.1"/>
    <property type="molecule type" value="Genomic_DNA"/>
</dbReference>
<dbReference type="InterPro" id="IPR002933">
    <property type="entry name" value="Peptidase_M20"/>
</dbReference>